<keyword evidence="3" id="KW-1185">Reference proteome</keyword>
<keyword evidence="2" id="KW-0449">Lipoprotein</keyword>
<evidence type="ECO:0000256" key="1">
    <source>
        <dbReference type="SAM" id="Phobius"/>
    </source>
</evidence>
<dbReference type="InterPro" id="IPR018247">
    <property type="entry name" value="EF_Hand_1_Ca_BS"/>
</dbReference>
<feature type="transmembrane region" description="Helical" evidence="1">
    <location>
        <begin position="217"/>
        <end position="239"/>
    </location>
</feature>
<evidence type="ECO:0000313" key="3">
    <source>
        <dbReference type="Proteomes" id="UP000198736"/>
    </source>
</evidence>
<protein>
    <submittedName>
        <fullName evidence="2">Apolipoprotein N-acyltransferase</fullName>
    </submittedName>
</protein>
<feature type="transmembrane region" description="Helical" evidence="1">
    <location>
        <begin position="26"/>
        <end position="44"/>
    </location>
</feature>
<dbReference type="PROSITE" id="PS00018">
    <property type="entry name" value="EF_HAND_1"/>
    <property type="match status" value="1"/>
</dbReference>
<gene>
    <name evidence="2" type="primary">lnt</name>
    <name evidence="2" type="ORF">COMA2_270034</name>
</gene>
<keyword evidence="1" id="KW-0812">Transmembrane</keyword>
<dbReference type="AlphaFoldDB" id="A0A0S4LLP9"/>
<keyword evidence="2" id="KW-0012">Acyltransferase</keyword>
<organism evidence="2 3">
    <name type="scientific">Candidatus Nitrospira nitrificans</name>
    <dbReference type="NCBI Taxonomy" id="1742973"/>
    <lineage>
        <taxon>Bacteria</taxon>
        <taxon>Pseudomonadati</taxon>
        <taxon>Nitrospirota</taxon>
        <taxon>Nitrospiria</taxon>
        <taxon>Nitrospirales</taxon>
        <taxon>Nitrospiraceae</taxon>
        <taxon>Nitrospira</taxon>
    </lineage>
</organism>
<dbReference type="InterPro" id="IPR032809">
    <property type="entry name" value="Put_HupE_UreJ"/>
</dbReference>
<dbReference type="STRING" id="1742973.COMA2_270034"/>
<feature type="transmembrane region" description="Helical" evidence="1">
    <location>
        <begin position="312"/>
        <end position="334"/>
    </location>
</feature>
<keyword evidence="2" id="KW-0808">Transferase</keyword>
<dbReference type="OrthoDB" id="9808870at2"/>
<proteinExistence type="predicted"/>
<dbReference type="Pfam" id="PF13795">
    <property type="entry name" value="HupE_UreJ_2"/>
    <property type="match status" value="1"/>
</dbReference>
<keyword evidence="1" id="KW-1133">Transmembrane helix</keyword>
<feature type="transmembrane region" description="Helical" evidence="1">
    <location>
        <begin position="374"/>
        <end position="394"/>
    </location>
</feature>
<sequence>MRLSAGKAAASEEVGHTPRYVESLSYARTATTFLSILLVIAWLLPTLPAWAHKPSDSYLSLSVQNHHIEGRWDIALRDLDDAIGLDSDGNGQLTWGEVRNKHDEIRAYSLSRLALSADKQVCMTQALEQLIDHHTDGAYAVLHFRADCGDPIERLAVNYRLLFDMDAQHKGLLRLTQGGQTSAAVFSRESPTHEFSITERSRWAESMQFIHEGIWHIWMGFDHVLFLLALLLPAVLIQVEGRWQAVTDFSSVWWNVVGIVTAFTVAHSLTLSLAAFDIVRLPSRLVESTIAASVVLAGLGNLYPTMMGRRWMIAFGFGLIHGFGFAAVLTDLGLPQDSLLLSLLSFNLGVEIGQLAIVAAFLPLAYLIRRSWSYPRLVLTGGSLAVIAIALVWFTERAFDLQLLLF</sequence>
<keyword evidence="1" id="KW-0472">Membrane</keyword>
<reference evidence="3" key="1">
    <citation type="submission" date="2015-10" db="EMBL/GenBank/DDBJ databases">
        <authorList>
            <person name="Luecker S."/>
            <person name="Luecker S."/>
        </authorList>
    </citation>
    <scope>NUCLEOTIDE SEQUENCE [LARGE SCALE GENOMIC DNA]</scope>
</reference>
<evidence type="ECO:0000313" key="2">
    <source>
        <dbReference type="EMBL" id="CUS36838.1"/>
    </source>
</evidence>
<dbReference type="GO" id="GO:0016746">
    <property type="term" value="F:acyltransferase activity"/>
    <property type="evidence" value="ECO:0007669"/>
    <property type="project" value="UniProtKB-KW"/>
</dbReference>
<feature type="transmembrane region" description="Helical" evidence="1">
    <location>
        <begin position="346"/>
        <end position="368"/>
    </location>
</feature>
<dbReference type="EMBL" id="CZPZ01000020">
    <property type="protein sequence ID" value="CUS36838.1"/>
    <property type="molecule type" value="Genomic_DNA"/>
</dbReference>
<feature type="transmembrane region" description="Helical" evidence="1">
    <location>
        <begin position="288"/>
        <end position="306"/>
    </location>
</feature>
<feature type="transmembrane region" description="Helical" evidence="1">
    <location>
        <begin position="251"/>
        <end position="276"/>
    </location>
</feature>
<accession>A0A0S4LLP9</accession>
<dbReference type="Proteomes" id="UP000198736">
    <property type="component" value="Unassembled WGS sequence"/>
</dbReference>
<name>A0A0S4LLP9_9BACT</name>